<organism evidence="1 2">
    <name type="scientific">Fusobacterium canifelinum</name>
    <dbReference type="NCBI Taxonomy" id="285729"/>
    <lineage>
        <taxon>Bacteria</taxon>
        <taxon>Fusobacteriati</taxon>
        <taxon>Fusobacteriota</taxon>
        <taxon>Fusobacteriia</taxon>
        <taxon>Fusobacteriales</taxon>
        <taxon>Fusobacteriaceae</taxon>
        <taxon>Fusobacterium</taxon>
    </lineage>
</organism>
<proteinExistence type="predicted"/>
<dbReference type="InterPro" id="IPR036890">
    <property type="entry name" value="HATPase_C_sf"/>
</dbReference>
<dbReference type="RefSeq" id="WP_124797403.1">
    <property type="nucleotide sequence ID" value="NZ_RQYY01000031.1"/>
</dbReference>
<dbReference type="OrthoDB" id="9816482at2"/>
<dbReference type="Proteomes" id="UP000281534">
    <property type="component" value="Unassembled WGS sequence"/>
</dbReference>
<dbReference type="SUPFAM" id="SSF55874">
    <property type="entry name" value="ATPase domain of HSP90 chaperone/DNA topoisomerase II/histidine kinase"/>
    <property type="match status" value="1"/>
</dbReference>
<reference evidence="1 2" key="1">
    <citation type="submission" date="2018-11" db="EMBL/GenBank/DDBJ databases">
        <title>Genomes From Bacteria Associated with the Canine Oral Cavity: a Test Case for Automated Genome-Based Taxonomic Assignment.</title>
        <authorList>
            <person name="Coil D.A."/>
            <person name="Jospin G."/>
            <person name="Darling A.E."/>
            <person name="Wallis C."/>
            <person name="Davis I.J."/>
            <person name="Harris S."/>
            <person name="Eisen J.A."/>
            <person name="Holcombe L.J."/>
            <person name="O'Flynn C."/>
        </authorList>
    </citation>
    <scope>NUCLEOTIDE SEQUENCE [LARGE SCALE GENOMIC DNA]</scope>
    <source>
        <strain evidence="1 2">OH4460_COT-188</strain>
    </source>
</reference>
<evidence type="ECO:0000313" key="2">
    <source>
        <dbReference type="Proteomes" id="UP000281534"/>
    </source>
</evidence>
<protein>
    <submittedName>
        <fullName evidence="1">Uncharacterized protein</fullName>
    </submittedName>
</protein>
<gene>
    <name evidence="1" type="ORF">EII27_10445</name>
</gene>
<evidence type="ECO:0000313" key="1">
    <source>
        <dbReference type="EMBL" id="RRD21821.1"/>
    </source>
</evidence>
<name>A0A3P1UJ75_9FUSO</name>
<comment type="caution">
    <text evidence="1">The sequence shown here is derived from an EMBL/GenBank/DDBJ whole genome shotgun (WGS) entry which is preliminary data.</text>
</comment>
<dbReference type="Gene3D" id="3.30.565.10">
    <property type="entry name" value="Histidine kinase-like ATPase, C-terminal domain"/>
    <property type="match status" value="1"/>
</dbReference>
<dbReference type="Pfam" id="PF13589">
    <property type="entry name" value="HATPase_c_3"/>
    <property type="match status" value="1"/>
</dbReference>
<sequence>MRLSVSGKIIKEISEKIPSTTYAIVELIKNSYEAMASNVEINVYDNMLEILDDGEGMDLDDIHALLIVSHSNKEYGVVKNGRIISGEKGLGFFSVFKFGSKVTVQTSKQTYDYNFSIDMNEIECLKDIHDSNVDITKSPSIDLKKHGTKVTIENLNSETMELFKKILNNSSDFLKLQNSIIDKNFKIKINKLYKNAEEIQSDIGNSLVEDKIIAKACFESKTHRVNDTFYYRICINDLWYDIDIDEKYNHLLANNDFEMKFEINYFKFNSGEVKKVSDYYKDQKLKKIMPLVYFNNVYFSNDLYDVEINASISSKKVIRQQVGIINIFLMKKGILDFNSDRTMLIESKNQLLLQELLNFISSSSQIKIKEFEDLEKQQKPKNRTIKMIKDDSLKDNGIDDSNIEKIYYQDKLEETFDSMKLGNWKIVHNNRDVTNISVIDYPDAKMRFLLSELEIAKEYKLDEILESTDCKGTQKIKPQYIDIQPAKNISFDSKNEKLIVMNPSDIVFKIKFIDKISGKEFDFNQTIPCVKKTVDIKTNKIGFIHPFISLNKTPILDSDLVNFINEFNKVYYNDSCKLLRVASVRTLLEVICCEILDLLKENKSEYLKENFKKIFSEDSIKNNLFSKVTDDRDKRAVTSIYDTNKQSLIIGTFVDKYNYSTHGLTRIVNEEFYKGDQPIFNLLYSYLLFVAQDKI</sequence>
<dbReference type="AlphaFoldDB" id="A0A3P1UJ75"/>
<accession>A0A3P1UJ75</accession>
<dbReference type="EMBL" id="RQYY01000031">
    <property type="protein sequence ID" value="RRD21821.1"/>
    <property type="molecule type" value="Genomic_DNA"/>
</dbReference>